<sequence length="232" mass="25714">MHSEHRAQQADDNCDGSRHRGREGHPSKRVPHDWQREQLSLGHSAISALVKQEIVLTSIEQSHVAEPSPDTPDALTVMPNIGSAAPVATVDGSEETPIRAKEEAGPDSMTVMPRPTPNRPGSGVPTVLDRTTSRVPGKSDPETVNRTIREMERLDPLAAMLPTVNKNQVPTAVRADINLEVDRRRQELLRHNPPEPAVRMIDCKPWYFLLIPILLVVSGLAAWAAKRKKEHY</sequence>
<name>A0A5J5F5B2_9PEZI</name>
<evidence type="ECO:0000313" key="4">
    <source>
        <dbReference type="EMBL" id="KAA8911886.1"/>
    </source>
</evidence>
<dbReference type="EMBL" id="VXIS01000638">
    <property type="protein sequence ID" value="KAA8892674.1"/>
    <property type="molecule type" value="Genomic_DNA"/>
</dbReference>
<evidence type="ECO:0000313" key="5">
    <source>
        <dbReference type="Proteomes" id="UP000326924"/>
    </source>
</evidence>
<evidence type="ECO:0000256" key="1">
    <source>
        <dbReference type="SAM" id="MobiDB-lite"/>
    </source>
</evidence>
<dbReference type="InParanoid" id="A0A5J5F5B2"/>
<keyword evidence="2" id="KW-0472">Membrane</keyword>
<comment type="caution">
    <text evidence="4">The sequence shown here is derived from an EMBL/GenBank/DDBJ whole genome shotgun (WGS) entry which is preliminary data.</text>
</comment>
<gene>
    <name evidence="4" type="ORF">FN846DRAFT_887591</name>
    <name evidence="3" type="ORF">FN846DRAFT_896651</name>
</gene>
<keyword evidence="5" id="KW-1185">Reference proteome</keyword>
<reference evidence="4 5" key="1">
    <citation type="submission" date="2019-09" db="EMBL/GenBank/DDBJ databases">
        <title>Draft genome of the ectomycorrhizal ascomycete Sphaerosporella brunnea.</title>
        <authorList>
            <consortium name="DOE Joint Genome Institute"/>
            <person name="Benucci G.M."/>
            <person name="Marozzi G."/>
            <person name="Antonielli L."/>
            <person name="Sanchez S."/>
            <person name="Marco P."/>
            <person name="Wang X."/>
            <person name="Falini L.B."/>
            <person name="Barry K."/>
            <person name="Haridas S."/>
            <person name="Lipzen A."/>
            <person name="Labutti K."/>
            <person name="Grigoriev I.V."/>
            <person name="Murat C."/>
            <person name="Martin F."/>
            <person name="Albertini E."/>
            <person name="Donnini D."/>
            <person name="Bonito G."/>
        </authorList>
    </citation>
    <scope>NUCLEOTIDE SEQUENCE [LARGE SCALE GENOMIC DNA]</scope>
    <source>
        <strain evidence="4 5">Sb_GMNB300</strain>
    </source>
</reference>
<organism evidence="4 5">
    <name type="scientific">Sphaerosporella brunnea</name>
    <dbReference type="NCBI Taxonomy" id="1250544"/>
    <lineage>
        <taxon>Eukaryota</taxon>
        <taxon>Fungi</taxon>
        <taxon>Dikarya</taxon>
        <taxon>Ascomycota</taxon>
        <taxon>Pezizomycotina</taxon>
        <taxon>Pezizomycetes</taxon>
        <taxon>Pezizales</taxon>
        <taxon>Pyronemataceae</taxon>
        <taxon>Sphaerosporella</taxon>
    </lineage>
</organism>
<evidence type="ECO:0000256" key="2">
    <source>
        <dbReference type="SAM" id="Phobius"/>
    </source>
</evidence>
<dbReference type="Proteomes" id="UP000326924">
    <property type="component" value="Unassembled WGS sequence"/>
</dbReference>
<feature type="transmembrane region" description="Helical" evidence="2">
    <location>
        <begin position="206"/>
        <end position="225"/>
    </location>
</feature>
<proteinExistence type="predicted"/>
<keyword evidence="2" id="KW-0812">Transmembrane</keyword>
<feature type="region of interest" description="Disordered" evidence="1">
    <location>
        <begin position="1"/>
        <end position="37"/>
    </location>
</feature>
<dbReference type="AlphaFoldDB" id="A0A5J5F5B2"/>
<accession>A0A5J5F5B2</accession>
<protein>
    <submittedName>
        <fullName evidence="4">Uncharacterized protein</fullName>
    </submittedName>
</protein>
<feature type="compositionally biased region" description="Basic and acidic residues" evidence="1">
    <location>
        <begin position="1"/>
        <end position="36"/>
    </location>
</feature>
<dbReference type="EMBL" id="VXIS01000031">
    <property type="protein sequence ID" value="KAA8911886.1"/>
    <property type="molecule type" value="Genomic_DNA"/>
</dbReference>
<evidence type="ECO:0000313" key="3">
    <source>
        <dbReference type="EMBL" id="KAA8892674.1"/>
    </source>
</evidence>
<feature type="region of interest" description="Disordered" evidence="1">
    <location>
        <begin position="102"/>
        <end position="142"/>
    </location>
</feature>
<keyword evidence="2" id="KW-1133">Transmembrane helix</keyword>